<evidence type="ECO:0000259" key="11">
    <source>
        <dbReference type="PROSITE" id="PS52019"/>
    </source>
</evidence>
<dbReference type="Gene3D" id="3.10.129.110">
    <property type="entry name" value="Polyketide synthase dehydratase"/>
    <property type="match status" value="1"/>
</dbReference>
<dbReference type="Pfam" id="PF00698">
    <property type="entry name" value="Acyl_transf_1"/>
    <property type="match status" value="1"/>
</dbReference>
<dbReference type="SMART" id="SM00827">
    <property type="entry name" value="PKS_AT"/>
    <property type="match status" value="1"/>
</dbReference>
<evidence type="ECO:0000256" key="1">
    <source>
        <dbReference type="ARBA" id="ARBA00004792"/>
    </source>
</evidence>
<dbReference type="Pfam" id="PF00550">
    <property type="entry name" value="PP-binding"/>
    <property type="match status" value="1"/>
</dbReference>
<evidence type="ECO:0000256" key="6">
    <source>
        <dbReference type="ARBA" id="ARBA00023315"/>
    </source>
</evidence>
<dbReference type="InterPro" id="IPR014043">
    <property type="entry name" value="Acyl_transferase_dom"/>
</dbReference>
<dbReference type="GO" id="GO:0006633">
    <property type="term" value="P:fatty acid biosynthetic process"/>
    <property type="evidence" value="ECO:0007669"/>
    <property type="project" value="InterPro"/>
</dbReference>
<dbReference type="SUPFAM" id="SSF52151">
    <property type="entry name" value="FabD/lysophospholipase-like"/>
    <property type="match status" value="1"/>
</dbReference>
<comment type="caution">
    <text evidence="7">Lacks conserved residue(s) required for the propagation of feature annotation.</text>
</comment>
<dbReference type="InterPro" id="IPR014031">
    <property type="entry name" value="Ketoacyl_synth_C"/>
</dbReference>
<proteinExistence type="predicted"/>
<dbReference type="InterPro" id="IPR049551">
    <property type="entry name" value="PKS_DH_C"/>
</dbReference>
<dbReference type="GO" id="GO:0004312">
    <property type="term" value="F:fatty acid synthase activity"/>
    <property type="evidence" value="ECO:0007669"/>
    <property type="project" value="TreeGrafter"/>
</dbReference>
<dbReference type="SUPFAM" id="SSF55048">
    <property type="entry name" value="Probable ACP-binding domain of malonyl-CoA ACP transacylase"/>
    <property type="match status" value="1"/>
</dbReference>
<dbReference type="InterPro" id="IPR042104">
    <property type="entry name" value="PKS_dehydratase_sf"/>
</dbReference>
<gene>
    <name evidence="12" type="ORF">BBN63_00240</name>
</gene>
<protein>
    <submittedName>
        <fullName evidence="12">Uncharacterized protein</fullName>
    </submittedName>
</protein>
<dbReference type="EMBL" id="CP018047">
    <property type="protein sequence ID" value="AQU64929.1"/>
    <property type="molecule type" value="Genomic_DNA"/>
</dbReference>
<dbReference type="Pfam" id="PF22621">
    <property type="entry name" value="CurL-like_PKS_C"/>
    <property type="match status" value="1"/>
</dbReference>
<feature type="domain" description="PKS/mFAS DH" evidence="11">
    <location>
        <begin position="829"/>
        <end position="1122"/>
    </location>
</feature>
<dbReference type="InterPro" id="IPR049552">
    <property type="entry name" value="PKS_DH_N"/>
</dbReference>
<name>A0A1U9QLL0_STRNV</name>
<dbReference type="InterPro" id="IPR050091">
    <property type="entry name" value="PKS_NRPS_Biosynth_Enz"/>
</dbReference>
<dbReference type="SMART" id="SM00825">
    <property type="entry name" value="PKS_KS"/>
    <property type="match status" value="1"/>
</dbReference>
<feature type="region of interest" description="N-terminal hotdog fold" evidence="7">
    <location>
        <begin position="829"/>
        <end position="957"/>
    </location>
</feature>
<evidence type="ECO:0000256" key="2">
    <source>
        <dbReference type="ARBA" id="ARBA00022450"/>
    </source>
</evidence>
<evidence type="ECO:0000259" key="9">
    <source>
        <dbReference type="PROSITE" id="PS50075"/>
    </source>
</evidence>
<feature type="compositionally biased region" description="Basic and acidic residues" evidence="8">
    <location>
        <begin position="1133"/>
        <end position="1145"/>
    </location>
</feature>
<dbReference type="SMART" id="SM00823">
    <property type="entry name" value="PKS_PP"/>
    <property type="match status" value="1"/>
</dbReference>
<dbReference type="InterPro" id="IPR020841">
    <property type="entry name" value="PKS_Beta-ketoAc_synthase_dom"/>
</dbReference>
<evidence type="ECO:0000256" key="8">
    <source>
        <dbReference type="SAM" id="MobiDB-lite"/>
    </source>
</evidence>
<dbReference type="InterPro" id="IPR009081">
    <property type="entry name" value="PP-bd_ACP"/>
</dbReference>
<dbReference type="Gene3D" id="1.10.1200.10">
    <property type="entry name" value="ACP-like"/>
    <property type="match status" value="1"/>
</dbReference>
<keyword evidence="3" id="KW-0597">Phosphoprotein</keyword>
<dbReference type="GO" id="GO:0017000">
    <property type="term" value="P:antibiotic biosynthetic process"/>
    <property type="evidence" value="ECO:0007669"/>
    <property type="project" value="UniProtKB-KW"/>
</dbReference>
<evidence type="ECO:0000259" key="10">
    <source>
        <dbReference type="PROSITE" id="PS52004"/>
    </source>
</evidence>
<accession>A0A1U9QLL0</accession>
<dbReference type="PROSITE" id="PS00606">
    <property type="entry name" value="KS3_1"/>
    <property type="match status" value="1"/>
</dbReference>
<dbReference type="Pfam" id="PF02801">
    <property type="entry name" value="Ketoacyl-synt_C"/>
    <property type="match status" value="1"/>
</dbReference>
<dbReference type="AlphaFoldDB" id="A0A1U9QLL0"/>
<dbReference type="Gene3D" id="3.40.47.10">
    <property type="match status" value="1"/>
</dbReference>
<dbReference type="CDD" id="cd00833">
    <property type="entry name" value="PKS"/>
    <property type="match status" value="1"/>
</dbReference>
<dbReference type="Gene3D" id="3.30.70.3290">
    <property type="match status" value="1"/>
</dbReference>
<dbReference type="GO" id="GO:0031177">
    <property type="term" value="F:phosphopantetheine binding"/>
    <property type="evidence" value="ECO:0007669"/>
    <property type="project" value="InterPro"/>
</dbReference>
<dbReference type="InterPro" id="IPR001227">
    <property type="entry name" value="Ac_transferase_dom_sf"/>
</dbReference>
<dbReference type="Pfam" id="PF00109">
    <property type="entry name" value="ketoacyl-synt"/>
    <property type="match status" value="1"/>
</dbReference>
<keyword evidence="5" id="KW-0045">Antibiotic biosynthesis</keyword>
<dbReference type="InterPro" id="IPR016039">
    <property type="entry name" value="Thiolase-like"/>
</dbReference>
<evidence type="ECO:0000256" key="3">
    <source>
        <dbReference type="ARBA" id="ARBA00022553"/>
    </source>
</evidence>
<evidence type="ECO:0000313" key="12">
    <source>
        <dbReference type="EMBL" id="AQU64929.1"/>
    </source>
</evidence>
<sequence>MQTDAGYLDTLEEFDAGFFNISPREAAFVDPQHRLTLETAWEALEDSGIDPTSLRHGDTGVYVAVTGMDYAMEIARLPTDQVELYAGTGMFHCGASGRVSYFLGLRGPSMSVDGACASSLVAVHLAVQGLRMGECGVALCGAANTISDPAYPVMASRSGVLAGDARCKTFDDAADGYVRGEGVAMIVLKRLDDARRAGDRILAVIRGSAVRQDGESAALMAPNGKAQALLMRAALKNAGLTAADIQYVEAHGTGTALGDPIEIAGITEVFSGSHSTQNPVIVGSVKTNLGHLESTAGMAGLIKTVSQLRDGTIYPHLNYTTPSRKIPWDRVPVKVPVELTPWTGGTRRALVNSYGATGTIASVVLEEAGAEAAGDTDNGEADTSAVFTLSAKTANSLRRQLDAYAEFMTGKTDLDLADVCYTSNVARAHHAWRVSASVSSASDLTQFIERQRTQIERLRSTSGRKNVALMFSGGGSQYAGMGRSLYQRIPVFRQHIDKCGDLFAPLVGHSLREEILGDIYEGSIPTGAGVLTARLFSLQYALAKLWLSVGVRPTALIGHSLGEIVAATVAGIFTLEDAVRLVAFRGELLDKTSAGSMAAVEASRDEMARILESYPDTSLGAVNGLNKCVISGGSDSVAEIVTLLQARGTKVKHLRVPVASHSPLMDEIADSYRAELEKLRFGKPEFAIASTVLGKMAQPGDMTTPDYWMRHLRDTVNFSEAMRAIEGRGQHVFLEVGPGAELIGMGRECAGDRGHLWLGSMHRNDPSGNTTQLSVSRLYGAGLPIDWSAWHSGARGTRVPLPLYAFDRKPYWLPAPATDTGIDPSDQFHPLLGAEISDKADRAAGTRTFESSISSTQPAYLAEHDLNGTPVFPGTGFIEMLLAVQDALFGETTRPIEGLKFHEPLFFSENPVGLRTRVHQESDRSLSVDIISRLGSAEQSVDRLHVSARIGSGVKGVVRSGPRTTADRLRSGPTPSEVAELSLTTADLSAYFRQHGAGYGPTFRTLRQATRYAGATVVGEIEGRRAAPGDILHPALLAGALQSAAGLFKDRLGDDVAFIASGSDEAQLFRKPRGRSLRSVLRVVHSEEEHITADLALFDEDDNAVFCMTGLSFQRVSTAPPGLGAGTSAARAQGEEERSSESGTFDVREWNELPDEQRRKSASAFLLVRVADLLHFQDPGEIPDGASFFELGMDSLITVRLKNVVENAFRIPLEVRTIFDNPTIDALAEVLVTKASAGLSKNRA</sequence>
<dbReference type="SUPFAM" id="SSF53901">
    <property type="entry name" value="Thiolase-like"/>
    <property type="match status" value="1"/>
</dbReference>
<dbReference type="PANTHER" id="PTHR43775">
    <property type="entry name" value="FATTY ACID SYNTHASE"/>
    <property type="match status" value="1"/>
</dbReference>
<dbReference type="Pfam" id="PF14765">
    <property type="entry name" value="PS-DH"/>
    <property type="match status" value="1"/>
</dbReference>
<feature type="region of interest" description="C-terminal hotdog fold" evidence="7">
    <location>
        <begin position="979"/>
        <end position="1122"/>
    </location>
</feature>
<dbReference type="PROSITE" id="PS52004">
    <property type="entry name" value="KS3_2"/>
    <property type="match status" value="1"/>
</dbReference>
<dbReference type="InterPro" id="IPR018201">
    <property type="entry name" value="Ketoacyl_synth_AS"/>
</dbReference>
<dbReference type="SMART" id="SM01294">
    <property type="entry name" value="PKS_PP_betabranch"/>
    <property type="match status" value="1"/>
</dbReference>
<evidence type="ECO:0000313" key="13">
    <source>
        <dbReference type="Proteomes" id="UP000189677"/>
    </source>
</evidence>
<organism evidence="12 13">
    <name type="scientific">Streptomyces niveus</name>
    <name type="common">Streptomyces spheroides</name>
    <dbReference type="NCBI Taxonomy" id="193462"/>
    <lineage>
        <taxon>Bacteria</taxon>
        <taxon>Bacillati</taxon>
        <taxon>Actinomycetota</taxon>
        <taxon>Actinomycetes</taxon>
        <taxon>Kitasatosporales</taxon>
        <taxon>Streptomycetaceae</taxon>
        <taxon>Streptomyces</taxon>
    </lineage>
</organism>
<dbReference type="InterPro" id="IPR036736">
    <property type="entry name" value="ACP-like_sf"/>
</dbReference>
<dbReference type="InterPro" id="IPR016035">
    <property type="entry name" value="Acyl_Trfase/lysoPLipase"/>
</dbReference>
<dbReference type="GO" id="GO:0004315">
    <property type="term" value="F:3-oxoacyl-[acyl-carrier-protein] synthase activity"/>
    <property type="evidence" value="ECO:0007669"/>
    <property type="project" value="InterPro"/>
</dbReference>
<dbReference type="Proteomes" id="UP000189677">
    <property type="component" value="Chromosome"/>
</dbReference>
<dbReference type="Gene3D" id="3.40.366.10">
    <property type="entry name" value="Malonyl-Coenzyme A Acyl Carrier Protein, domain 2"/>
    <property type="match status" value="1"/>
</dbReference>
<keyword evidence="2" id="KW-0596">Phosphopantetheine</keyword>
<dbReference type="SUPFAM" id="SSF47336">
    <property type="entry name" value="ACP-like"/>
    <property type="match status" value="1"/>
</dbReference>
<dbReference type="InterPro" id="IPR016036">
    <property type="entry name" value="Malonyl_transacylase_ACP-bd"/>
</dbReference>
<dbReference type="PANTHER" id="PTHR43775:SF37">
    <property type="entry name" value="SI:DKEY-61P9.11"/>
    <property type="match status" value="1"/>
</dbReference>
<dbReference type="InterPro" id="IPR049900">
    <property type="entry name" value="PKS_mFAS_DH"/>
</dbReference>
<keyword evidence="4" id="KW-0808">Transferase</keyword>
<feature type="domain" description="Carrier" evidence="9">
    <location>
        <begin position="1160"/>
        <end position="1235"/>
    </location>
</feature>
<dbReference type="KEGG" id="snw:BBN63_00240"/>
<dbReference type="SMART" id="SM00826">
    <property type="entry name" value="PKS_DH"/>
    <property type="match status" value="1"/>
</dbReference>
<keyword evidence="6" id="KW-0012">Acyltransferase</keyword>
<comment type="pathway">
    <text evidence="1">Antibiotic biosynthesis.</text>
</comment>
<feature type="domain" description="Ketosynthase family 3 (KS3)" evidence="10">
    <location>
        <begin position="1"/>
        <end position="367"/>
    </location>
</feature>
<dbReference type="InterPro" id="IPR020806">
    <property type="entry name" value="PKS_PP-bd"/>
</dbReference>
<evidence type="ECO:0000256" key="5">
    <source>
        <dbReference type="ARBA" id="ARBA00023194"/>
    </source>
</evidence>
<evidence type="ECO:0000256" key="7">
    <source>
        <dbReference type="PROSITE-ProRule" id="PRU01363"/>
    </source>
</evidence>
<keyword evidence="13" id="KW-1185">Reference proteome</keyword>
<dbReference type="InterPro" id="IPR020807">
    <property type="entry name" value="PKS_DH"/>
</dbReference>
<feature type="region of interest" description="Disordered" evidence="8">
    <location>
        <begin position="1122"/>
        <end position="1145"/>
    </location>
</feature>
<dbReference type="Pfam" id="PF21089">
    <property type="entry name" value="PKS_DH_N"/>
    <property type="match status" value="1"/>
</dbReference>
<reference evidence="12 13" key="1">
    <citation type="submission" date="2016-11" db="EMBL/GenBank/DDBJ databases">
        <title>Complete genome sequence of Streptomyces niveus SCSIO 3406.</title>
        <authorList>
            <person name="Zhu Q."/>
            <person name="Cheng W."/>
            <person name="Song Y."/>
            <person name="Li Q."/>
            <person name="Ju J."/>
        </authorList>
    </citation>
    <scope>NUCLEOTIDE SEQUENCE [LARGE SCALE GENOMIC DNA]</scope>
    <source>
        <strain evidence="12 13">SCSIO 3406</strain>
    </source>
</reference>
<dbReference type="InterPro" id="IPR014030">
    <property type="entry name" value="Ketoacyl_synth_N"/>
</dbReference>
<dbReference type="PROSITE" id="PS52019">
    <property type="entry name" value="PKS_MFAS_DH"/>
    <property type="match status" value="1"/>
</dbReference>
<evidence type="ECO:0000256" key="4">
    <source>
        <dbReference type="ARBA" id="ARBA00022679"/>
    </source>
</evidence>
<dbReference type="PROSITE" id="PS50075">
    <property type="entry name" value="CARRIER"/>
    <property type="match status" value="1"/>
</dbReference>